<feature type="disulfide bond" evidence="3">
    <location>
        <begin position="68"/>
        <end position="74"/>
    </location>
</feature>
<gene>
    <name evidence="4" type="ORF">AQUCO_04900031v1</name>
</gene>
<evidence type="ECO:0008006" key="6">
    <source>
        <dbReference type="Google" id="ProtNLM"/>
    </source>
</evidence>
<feature type="disulfide bond" evidence="3">
    <location>
        <begin position="13"/>
        <end position="205"/>
    </location>
</feature>
<feature type="disulfide bond" evidence="3">
    <location>
        <begin position="134"/>
        <end position="144"/>
    </location>
</feature>
<keyword evidence="5" id="KW-1185">Reference proteome</keyword>
<evidence type="ECO:0000256" key="3">
    <source>
        <dbReference type="PIRSR" id="PIRSR002703-1"/>
    </source>
</evidence>
<feature type="disulfide bond" evidence="3">
    <location>
        <begin position="156"/>
        <end position="162"/>
    </location>
</feature>
<dbReference type="InterPro" id="IPR001938">
    <property type="entry name" value="Thaumatin"/>
</dbReference>
<dbReference type="PANTHER" id="PTHR31048">
    <property type="entry name" value="OS03G0233200 PROTEIN"/>
    <property type="match status" value="1"/>
</dbReference>
<accession>A0A2G5CJJ8</accession>
<dbReference type="EMBL" id="KZ305066">
    <property type="protein sequence ID" value="PIA31453.1"/>
    <property type="molecule type" value="Genomic_DNA"/>
</dbReference>
<sequence>LSSGAIFEIRNQCSYTVWAAASPGGGQQLNSGQSWTINVNPGTTGRIWGRTNCNFDGNGRGRCQTGDCNGLLECQAYGSPPITLAEYAINQFNNMAFYDVSLVDGFNIPMDLSPTADGCKGRGSRCSADINRECPNELRVPGGCDNPCTVINSDCCRSGLNCRPTNYSRFFKERCPDAVNIPNDDPETASRFTCPSGTNYITVLCFVHKTLISRLSNMYQR</sequence>
<dbReference type="PIRSF" id="PIRSF002703">
    <property type="entry name" value="Thaumatin"/>
    <property type="match status" value="1"/>
</dbReference>
<dbReference type="InterPro" id="IPR017949">
    <property type="entry name" value="Thaumatin_CS"/>
</dbReference>
<reference evidence="4 5" key="1">
    <citation type="submission" date="2017-09" db="EMBL/GenBank/DDBJ databases">
        <title>WGS assembly of Aquilegia coerulea Goldsmith.</title>
        <authorList>
            <person name="Hodges S."/>
            <person name="Kramer E."/>
            <person name="Nordborg M."/>
            <person name="Tomkins J."/>
            <person name="Borevitz J."/>
            <person name="Derieg N."/>
            <person name="Yan J."/>
            <person name="Mihaltcheva S."/>
            <person name="Hayes R.D."/>
            <person name="Rokhsar D."/>
        </authorList>
    </citation>
    <scope>NUCLEOTIDE SEQUENCE [LARGE SCALE GENOMIC DNA]</scope>
    <source>
        <strain evidence="5">cv. Goldsmith</strain>
    </source>
</reference>
<feature type="disulfide bond" evidence="3">
    <location>
        <begin position="148"/>
        <end position="155"/>
    </location>
</feature>
<evidence type="ECO:0000313" key="4">
    <source>
        <dbReference type="EMBL" id="PIA31453.1"/>
    </source>
</evidence>
<feature type="non-terminal residue" evidence="4">
    <location>
        <position position="1"/>
    </location>
</feature>
<name>A0A2G5CJJ8_AQUCA</name>
<dbReference type="AlphaFoldDB" id="A0A2G5CJJ8"/>
<evidence type="ECO:0000256" key="1">
    <source>
        <dbReference type="ARBA" id="ARBA00010607"/>
    </source>
</evidence>
<dbReference type="SMART" id="SM00205">
    <property type="entry name" value="THN"/>
    <property type="match status" value="1"/>
</dbReference>
<keyword evidence="2 3" id="KW-1015">Disulfide bond</keyword>
<dbReference type="PROSITE" id="PS00316">
    <property type="entry name" value="THAUMATIN_1"/>
    <property type="match status" value="1"/>
</dbReference>
<dbReference type="SUPFAM" id="SSF49870">
    <property type="entry name" value="Osmotin, thaumatin-like protein"/>
    <property type="match status" value="1"/>
</dbReference>
<dbReference type="Pfam" id="PF00314">
    <property type="entry name" value="Thaumatin"/>
    <property type="match status" value="1"/>
</dbReference>
<dbReference type="InParanoid" id="A0A2G5CJJ8"/>
<dbReference type="OrthoDB" id="430315at2759"/>
<evidence type="ECO:0000256" key="2">
    <source>
        <dbReference type="ARBA" id="ARBA00023157"/>
    </source>
</evidence>
<organism evidence="4 5">
    <name type="scientific">Aquilegia coerulea</name>
    <name type="common">Rocky mountain columbine</name>
    <dbReference type="NCBI Taxonomy" id="218851"/>
    <lineage>
        <taxon>Eukaryota</taxon>
        <taxon>Viridiplantae</taxon>
        <taxon>Streptophyta</taxon>
        <taxon>Embryophyta</taxon>
        <taxon>Tracheophyta</taxon>
        <taxon>Spermatophyta</taxon>
        <taxon>Magnoliopsida</taxon>
        <taxon>Ranunculales</taxon>
        <taxon>Ranunculaceae</taxon>
        <taxon>Thalictroideae</taxon>
        <taxon>Aquilegia</taxon>
    </lineage>
</organism>
<feature type="disulfide bond" evidence="3">
    <location>
        <begin position="126"/>
        <end position="175"/>
    </location>
</feature>
<dbReference type="FunFam" id="2.60.110.10:FF:000003">
    <property type="entry name" value="Thaumatin I"/>
    <property type="match status" value="1"/>
</dbReference>
<feature type="disulfide bond" evidence="3">
    <location>
        <begin position="53"/>
        <end position="63"/>
    </location>
</feature>
<dbReference type="InterPro" id="IPR037176">
    <property type="entry name" value="Osmotin/thaumatin-like_sf"/>
</dbReference>
<dbReference type="PROSITE" id="PS51367">
    <property type="entry name" value="THAUMATIN_2"/>
    <property type="match status" value="1"/>
</dbReference>
<evidence type="ECO:0000313" key="5">
    <source>
        <dbReference type="Proteomes" id="UP000230069"/>
    </source>
</evidence>
<protein>
    <recommendedName>
        <fullName evidence="6">Thaumatin-like protein</fullName>
    </recommendedName>
</protein>
<dbReference type="PRINTS" id="PR00347">
    <property type="entry name" value="THAUMATIN"/>
</dbReference>
<dbReference type="Gene3D" id="2.60.110.10">
    <property type="entry name" value="Thaumatin"/>
    <property type="match status" value="1"/>
</dbReference>
<comment type="similarity">
    <text evidence="1">Belongs to the thaumatin family.</text>
</comment>
<dbReference type="Proteomes" id="UP000230069">
    <property type="component" value="Unassembled WGS sequence"/>
</dbReference>
<dbReference type="CDD" id="cd09217">
    <property type="entry name" value="TLP-P"/>
    <property type="match status" value="1"/>
</dbReference>
<dbReference type="STRING" id="218851.A0A2G5CJJ8"/>
<proteinExistence type="inferred from homology"/>